<dbReference type="AlphaFoldDB" id="X1LP84"/>
<proteinExistence type="predicted"/>
<organism evidence="2">
    <name type="scientific">marine sediment metagenome</name>
    <dbReference type="NCBI Taxonomy" id="412755"/>
    <lineage>
        <taxon>unclassified sequences</taxon>
        <taxon>metagenomes</taxon>
        <taxon>ecological metagenomes</taxon>
    </lineage>
</organism>
<dbReference type="EMBL" id="BARV01011125">
    <property type="protein sequence ID" value="GAI04205.1"/>
    <property type="molecule type" value="Genomic_DNA"/>
</dbReference>
<evidence type="ECO:0000313" key="2">
    <source>
        <dbReference type="EMBL" id="GAI04205.1"/>
    </source>
</evidence>
<evidence type="ECO:0000256" key="1">
    <source>
        <dbReference type="SAM" id="MobiDB-lite"/>
    </source>
</evidence>
<feature type="region of interest" description="Disordered" evidence="1">
    <location>
        <begin position="21"/>
        <end position="42"/>
    </location>
</feature>
<gene>
    <name evidence="2" type="ORF">S06H3_21238</name>
</gene>
<feature type="non-terminal residue" evidence="2">
    <location>
        <position position="1"/>
    </location>
</feature>
<sequence>EKVEARLMSLWVGDLESPEEVWDGDLDREGGENASRAISAKP</sequence>
<comment type="caution">
    <text evidence="2">The sequence shown here is derived from an EMBL/GenBank/DDBJ whole genome shotgun (WGS) entry which is preliminary data.</text>
</comment>
<name>X1LP84_9ZZZZ</name>
<accession>X1LP84</accession>
<reference evidence="2" key="1">
    <citation type="journal article" date="2014" name="Front. Microbiol.">
        <title>High frequency of phylogenetically diverse reductive dehalogenase-homologous genes in deep subseafloor sedimentary metagenomes.</title>
        <authorList>
            <person name="Kawai M."/>
            <person name="Futagami T."/>
            <person name="Toyoda A."/>
            <person name="Takaki Y."/>
            <person name="Nishi S."/>
            <person name="Hori S."/>
            <person name="Arai W."/>
            <person name="Tsubouchi T."/>
            <person name="Morono Y."/>
            <person name="Uchiyama I."/>
            <person name="Ito T."/>
            <person name="Fujiyama A."/>
            <person name="Inagaki F."/>
            <person name="Takami H."/>
        </authorList>
    </citation>
    <scope>NUCLEOTIDE SEQUENCE</scope>
    <source>
        <strain evidence="2">Expedition CK06-06</strain>
    </source>
</reference>
<protein>
    <submittedName>
        <fullName evidence="2">Uncharacterized protein</fullName>
    </submittedName>
</protein>